<keyword evidence="2 4" id="KW-0808">Transferase</keyword>
<name>A0A1H4S411_9FLAO</name>
<organism evidence="4 5">
    <name type="scientific">Maribacter dokdonensis</name>
    <dbReference type="NCBI Taxonomy" id="320912"/>
    <lineage>
        <taxon>Bacteria</taxon>
        <taxon>Pseudomonadati</taxon>
        <taxon>Bacteroidota</taxon>
        <taxon>Flavobacteriia</taxon>
        <taxon>Flavobacteriales</taxon>
        <taxon>Flavobacteriaceae</taxon>
        <taxon>Maribacter</taxon>
    </lineage>
</organism>
<dbReference type="InterPro" id="IPR002935">
    <property type="entry name" value="SAM_O-MeTrfase"/>
</dbReference>
<dbReference type="Gene3D" id="3.40.50.150">
    <property type="entry name" value="Vaccinia Virus protein VP39"/>
    <property type="match status" value="1"/>
</dbReference>
<sequence>MIAAHQQIESTLADLFEDAKFDEIRIMRALGKSILGPIRPIHFKDTYLAISKKQGEDVVQLIKENGVKNVVEFGSSFGISTLYLAEGILETNGTIVTTELIDSKAKKAIENFKNAGVNHLIEMRIGDAINTLKGYSEPIDLLFLDGWKDLYLSLFQMLEPNFHSKTIVYVDNAEMHDTKRFLKAIQQTNKYHLTPKHDGKVVIINSK</sequence>
<evidence type="ECO:0000256" key="3">
    <source>
        <dbReference type="ARBA" id="ARBA00022691"/>
    </source>
</evidence>
<dbReference type="RefSeq" id="WP_217632839.1">
    <property type="nucleotide sequence ID" value="NZ_FNTB01000001.1"/>
</dbReference>
<dbReference type="GO" id="GO:0032259">
    <property type="term" value="P:methylation"/>
    <property type="evidence" value="ECO:0007669"/>
    <property type="project" value="UniProtKB-KW"/>
</dbReference>
<keyword evidence="3" id="KW-0949">S-adenosyl-L-methionine</keyword>
<evidence type="ECO:0000256" key="1">
    <source>
        <dbReference type="ARBA" id="ARBA00022603"/>
    </source>
</evidence>
<dbReference type="Proteomes" id="UP000183038">
    <property type="component" value="Unassembled WGS sequence"/>
</dbReference>
<dbReference type="AlphaFoldDB" id="A0A1H4S411"/>
<accession>A0A1H4S411</accession>
<evidence type="ECO:0000313" key="4">
    <source>
        <dbReference type="EMBL" id="SEC38906.1"/>
    </source>
</evidence>
<gene>
    <name evidence="4" type="ORF">SAMN05192540_3049</name>
</gene>
<dbReference type="PANTHER" id="PTHR43167">
    <property type="entry name" value="PUTATIVE (AFU_ORTHOLOGUE AFUA_6G01830)-RELATED"/>
    <property type="match status" value="1"/>
</dbReference>
<dbReference type="PROSITE" id="PS51682">
    <property type="entry name" value="SAM_OMT_I"/>
    <property type="match status" value="1"/>
</dbReference>
<reference evidence="4 5" key="1">
    <citation type="submission" date="2016-10" db="EMBL/GenBank/DDBJ databases">
        <authorList>
            <person name="de Groot N.N."/>
        </authorList>
    </citation>
    <scope>NUCLEOTIDE SEQUENCE [LARGE SCALE GENOMIC DNA]</scope>
    <source>
        <strain evidence="4 5">MAR_2009_71</strain>
    </source>
</reference>
<dbReference type="PANTHER" id="PTHR43167:SF1">
    <property type="entry name" value="PUTATIVE (AFU_ORTHOLOGUE AFUA_6G01830)-RELATED"/>
    <property type="match status" value="1"/>
</dbReference>
<dbReference type="Pfam" id="PF01596">
    <property type="entry name" value="Methyltransf_3"/>
    <property type="match status" value="1"/>
</dbReference>
<dbReference type="InterPro" id="IPR029063">
    <property type="entry name" value="SAM-dependent_MTases_sf"/>
</dbReference>
<keyword evidence="1 4" id="KW-0489">Methyltransferase</keyword>
<proteinExistence type="predicted"/>
<evidence type="ECO:0000313" key="5">
    <source>
        <dbReference type="Proteomes" id="UP000183038"/>
    </source>
</evidence>
<dbReference type="GO" id="GO:0008171">
    <property type="term" value="F:O-methyltransferase activity"/>
    <property type="evidence" value="ECO:0007669"/>
    <property type="project" value="InterPro"/>
</dbReference>
<protein>
    <submittedName>
        <fullName evidence="4">Predicted O-methyltransferase YrrM</fullName>
    </submittedName>
</protein>
<evidence type="ECO:0000256" key="2">
    <source>
        <dbReference type="ARBA" id="ARBA00022679"/>
    </source>
</evidence>
<dbReference type="EMBL" id="FNTB01000001">
    <property type="protein sequence ID" value="SEC38906.1"/>
    <property type="molecule type" value="Genomic_DNA"/>
</dbReference>
<dbReference type="SUPFAM" id="SSF53335">
    <property type="entry name" value="S-adenosyl-L-methionine-dependent methyltransferases"/>
    <property type="match status" value="1"/>
</dbReference>